<evidence type="ECO:0000256" key="1">
    <source>
        <dbReference type="SAM" id="SignalP"/>
    </source>
</evidence>
<feature type="chain" id="PRO_5040896384" evidence="1">
    <location>
        <begin position="22"/>
        <end position="253"/>
    </location>
</feature>
<sequence length="253" mass="26752">MLKRLALGVAAAALVTSPAAAGPKDFTAQGYALPADKPVTIVLMRPDMEVGELQAGGMVEPNADWTKAAREHLAKAMESAHKSRNIELKPIDESQEGNAQLVADYEALHRAVAEAIVTYKYYGAKLPTKKDQFDWTLGPGAQKLGEASGANYALFFYGRDNFASASRKAVQVAGMLGCLIGMCIITSGGQHVYYASLVELSTGNVVWFNVLRGSKGDVREAEGAQGMVDAIMASMPSRPGEGGKATTVAAKAR</sequence>
<dbReference type="EMBL" id="JAMLDX010000001">
    <property type="protein sequence ID" value="MCP3729162.1"/>
    <property type="molecule type" value="Genomic_DNA"/>
</dbReference>
<gene>
    <name evidence="2" type="ORF">M9978_01870</name>
</gene>
<comment type="caution">
    <text evidence="2">The sequence shown here is derived from an EMBL/GenBank/DDBJ whole genome shotgun (WGS) entry which is preliminary data.</text>
</comment>
<keyword evidence="1" id="KW-0732">Signal</keyword>
<feature type="signal peptide" evidence="1">
    <location>
        <begin position="1"/>
        <end position="21"/>
    </location>
</feature>
<reference evidence="2" key="1">
    <citation type="submission" date="2022-05" db="EMBL/GenBank/DDBJ databases">
        <title>Sphingomonas sp. strain MG17 Genome sequencing and assembly.</title>
        <authorList>
            <person name="Kim I."/>
        </authorList>
    </citation>
    <scope>NUCLEOTIDE SEQUENCE</scope>
    <source>
        <strain evidence="2">MG17</strain>
    </source>
</reference>
<dbReference type="AlphaFoldDB" id="A0A9X2KK24"/>
<protein>
    <submittedName>
        <fullName evidence="2">Uncharacterized protein</fullName>
    </submittedName>
</protein>
<dbReference type="RefSeq" id="WP_254291144.1">
    <property type="nucleotide sequence ID" value="NZ_JAMLDX010000001.1"/>
</dbReference>
<proteinExistence type="predicted"/>
<name>A0A9X2KK24_9SPHN</name>
<dbReference type="Proteomes" id="UP001139451">
    <property type="component" value="Unassembled WGS sequence"/>
</dbReference>
<evidence type="ECO:0000313" key="3">
    <source>
        <dbReference type="Proteomes" id="UP001139451"/>
    </source>
</evidence>
<keyword evidence="3" id="KW-1185">Reference proteome</keyword>
<organism evidence="2 3">
    <name type="scientific">Sphingomonas tagetis</name>
    <dbReference type="NCBI Taxonomy" id="2949092"/>
    <lineage>
        <taxon>Bacteria</taxon>
        <taxon>Pseudomonadati</taxon>
        <taxon>Pseudomonadota</taxon>
        <taxon>Alphaproteobacteria</taxon>
        <taxon>Sphingomonadales</taxon>
        <taxon>Sphingomonadaceae</taxon>
        <taxon>Sphingomonas</taxon>
    </lineage>
</organism>
<accession>A0A9X2KK24</accession>
<evidence type="ECO:0000313" key="2">
    <source>
        <dbReference type="EMBL" id="MCP3729162.1"/>
    </source>
</evidence>